<dbReference type="InterPro" id="IPR010982">
    <property type="entry name" value="Lambda_DNA-bd_dom_sf"/>
</dbReference>
<dbReference type="InterPro" id="IPR028082">
    <property type="entry name" value="Peripla_BP_I"/>
</dbReference>
<dbReference type="CDD" id="cd01392">
    <property type="entry name" value="HTH_LacI"/>
    <property type="match status" value="1"/>
</dbReference>
<dbReference type="PANTHER" id="PTHR30146:SF153">
    <property type="entry name" value="LACTOSE OPERON REPRESSOR"/>
    <property type="match status" value="1"/>
</dbReference>
<dbReference type="GO" id="GO:0000976">
    <property type="term" value="F:transcription cis-regulatory region binding"/>
    <property type="evidence" value="ECO:0007669"/>
    <property type="project" value="TreeGrafter"/>
</dbReference>
<dbReference type="PROSITE" id="PS50932">
    <property type="entry name" value="HTH_LACI_2"/>
    <property type="match status" value="1"/>
</dbReference>
<evidence type="ECO:0000256" key="3">
    <source>
        <dbReference type="ARBA" id="ARBA00023163"/>
    </source>
</evidence>
<keyword evidence="2 5" id="KW-0238">DNA-binding</keyword>
<dbReference type="Gene3D" id="1.10.260.40">
    <property type="entry name" value="lambda repressor-like DNA-binding domains"/>
    <property type="match status" value="1"/>
</dbReference>
<evidence type="ECO:0000313" key="6">
    <source>
        <dbReference type="Proteomes" id="UP000718630"/>
    </source>
</evidence>
<feature type="domain" description="HTH lacI-type" evidence="4">
    <location>
        <begin position="6"/>
        <end position="49"/>
    </location>
</feature>
<comment type="caution">
    <text evidence="5">The sequence shown here is derived from an EMBL/GenBank/DDBJ whole genome shotgun (WGS) entry which is preliminary data.</text>
</comment>
<dbReference type="SMART" id="SM00354">
    <property type="entry name" value="HTH_LACI"/>
    <property type="match status" value="1"/>
</dbReference>
<keyword evidence="3" id="KW-0804">Transcription</keyword>
<dbReference type="AlphaFoldDB" id="A0A929N3P0"/>
<sequence length="337" mass="35177">MTKKRTSMADIATHAGVSTATVSRVFNGVGQVSAPTRIKVLTAIDELGYDRPASSAPPSSPGIGVVVPELTNPVFSAFAHCLQVEIAHAGGVAMIRSQTPGATSEAEHISSLLAHGVDGLVFVSGRHADHLGDVSPYLDLAGRKVPFVTVNGARPEIPAPDFSTGDALGIRAALAHLRELGHTRIALLGGRTHVVPARRKARAFRAAMAADFGQDDPVVVETFYTFEAAAAATPDLIAQDVSAIVTGSDLQALGAISALRAHGLRTPEDVSVIGFDDSFLIPHLDPPLTTVRQPVTAIVSSAVRALFEALANREPQSHADFTFTPDLVVRSSTGRAA</sequence>
<dbReference type="InterPro" id="IPR046335">
    <property type="entry name" value="LacI/GalR-like_sensor"/>
</dbReference>
<name>A0A929N3P0_9ACTO</name>
<dbReference type="PANTHER" id="PTHR30146">
    <property type="entry name" value="LACI-RELATED TRANSCRIPTIONAL REPRESSOR"/>
    <property type="match status" value="1"/>
</dbReference>
<dbReference type="Proteomes" id="UP000718630">
    <property type="component" value="Unassembled WGS sequence"/>
</dbReference>
<dbReference type="Pfam" id="PF00356">
    <property type="entry name" value="LacI"/>
    <property type="match status" value="1"/>
</dbReference>
<proteinExistence type="predicted"/>
<evidence type="ECO:0000256" key="1">
    <source>
        <dbReference type="ARBA" id="ARBA00023015"/>
    </source>
</evidence>
<dbReference type="GO" id="GO:0003700">
    <property type="term" value="F:DNA-binding transcription factor activity"/>
    <property type="evidence" value="ECO:0007669"/>
    <property type="project" value="TreeGrafter"/>
</dbReference>
<evidence type="ECO:0000313" key="5">
    <source>
        <dbReference type="EMBL" id="MBF0940169.1"/>
    </source>
</evidence>
<dbReference type="Gene3D" id="3.40.50.2300">
    <property type="match status" value="2"/>
</dbReference>
<dbReference type="SUPFAM" id="SSF47413">
    <property type="entry name" value="lambda repressor-like DNA-binding domains"/>
    <property type="match status" value="1"/>
</dbReference>
<dbReference type="InterPro" id="IPR000843">
    <property type="entry name" value="HTH_LacI"/>
</dbReference>
<dbReference type="EMBL" id="JABZFZ010000216">
    <property type="protein sequence ID" value="MBF0940169.1"/>
    <property type="molecule type" value="Genomic_DNA"/>
</dbReference>
<accession>A0A929N3P0</accession>
<evidence type="ECO:0000256" key="2">
    <source>
        <dbReference type="ARBA" id="ARBA00023125"/>
    </source>
</evidence>
<gene>
    <name evidence="5" type="ORF">HXK03_04770</name>
</gene>
<dbReference type="SUPFAM" id="SSF53822">
    <property type="entry name" value="Periplasmic binding protein-like I"/>
    <property type="match status" value="1"/>
</dbReference>
<keyword evidence="1" id="KW-0805">Transcription regulation</keyword>
<organism evidence="5 6">
    <name type="scientific">Schaalia georgiae</name>
    <dbReference type="NCBI Taxonomy" id="52768"/>
    <lineage>
        <taxon>Bacteria</taxon>
        <taxon>Bacillati</taxon>
        <taxon>Actinomycetota</taxon>
        <taxon>Actinomycetes</taxon>
        <taxon>Actinomycetales</taxon>
        <taxon>Actinomycetaceae</taxon>
        <taxon>Schaalia</taxon>
    </lineage>
</organism>
<reference evidence="5" key="1">
    <citation type="submission" date="2020-04" db="EMBL/GenBank/DDBJ databases">
        <title>Deep metagenomics examines the oral microbiome during advanced dental caries in children, revealing novel taxa and co-occurrences with host molecules.</title>
        <authorList>
            <person name="Baker J.L."/>
            <person name="Morton J.T."/>
            <person name="Dinis M."/>
            <person name="Alvarez R."/>
            <person name="Tran N.C."/>
            <person name="Knight R."/>
            <person name="Edlund A."/>
        </authorList>
    </citation>
    <scope>NUCLEOTIDE SEQUENCE</scope>
    <source>
        <strain evidence="5">JCVI_32_bin.64</strain>
    </source>
</reference>
<evidence type="ECO:0000259" key="4">
    <source>
        <dbReference type="PROSITE" id="PS50932"/>
    </source>
</evidence>
<protein>
    <submittedName>
        <fullName evidence="5">LacI family DNA-binding transcriptional regulator</fullName>
    </submittedName>
</protein>
<dbReference type="Pfam" id="PF13377">
    <property type="entry name" value="Peripla_BP_3"/>
    <property type="match status" value="1"/>
</dbReference>